<dbReference type="InterPro" id="IPR018076">
    <property type="entry name" value="T2SS_GspF_dom"/>
</dbReference>
<dbReference type="PRINTS" id="PR00812">
    <property type="entry name" value="BCTERIALGSPF"/>
</dbReference>
<keyword evidence="4 7" id="KW-0812">Transmembrane</keyword>
<sequence length="355" mass="41819">MFQTVSKFKSRINFKKNQVKQMPQFLNRMSTLLEEGYTFSDSIHMLLPYHVHNDIYWHKTIEEKLRNGESVIDIFKFLSIPDHFLISIQIAEENGDLAKTLNLISQQMDFQQNMKKKLTKLLMYPIFLILFLVAIFVGFRTYFMPNIEQIVHSRATSEDFNTNFTVSNILLYFPEIMIISMISITIVYILMWFFIKTRPIFYQMKIFTTIPIVRYFFKLHLTKQFSRIIGNLLIGGFSLQQALEILKEQQLNKYLNFLSVTIEKKIIYGDSLSNAVQLTGYFFPKFQEFIKHGEKSGYLGREMLIYSDLLDEKMQSLLKTGLSFVQPLFFIFIALSIIAAYISILLPMYNIIEII</sequence>
<dbReference type="Proteomes" id="UP000219252">
    <property type="component" value="Unassembled WGS sequence"/>
</dbReference>
<proteinExistence type="inferred from homology"/>
<dbReference type="Gene3D" id="1.20.81.30">
    <property type="entry name" value="Type II secretion system (T2SS), domain F"/>
    <property type="match status" value="2"/>
</dbReference>
<evidence type="ECO:0000256" key="4">
    <source>
        <dbReference type="ARBA" id="ARBA00022692"/>
    </source>
</evidence>
<evidence type="ECO:0000256" key="7">
    <source>
        <dbReference type="SAM" id="Phobius"/>
    </source>
</evidence>
<evidence type="ECO:0000256" key="5">
    <source>
        <dbReference type="ARBA" id="ARBA00022989"/>
    </source>
</evidence>
<dbReference type="PANTHER" id="PTHR30012">
    <property type="entry name" value="GENERAL SECRETION PATHWAY PROTEIN"/>
    <property type="match status" value="1"/>
</dbReference>
<feature type="transmembrane region" description="Helical" evidence="7">
    <location>
        <begin position="328"/>
        <end position="352"/>
    </location>
</feature>
<gene>
    <name evidence="9" type="ORF">SAMN05877842_102158</name>
</gene>
<protein>
    <submittedName>
        <fullName evidence="9">Competence-related pilin export protein ComGB</fullName>
    </submittedName>
</protein>
<dbReference type="EMBL" id="OBQC01000002">
    <property type="protein sequence ID" value="SOC36212.1"/>
    <property type="molecule type" value="Genomic_DNA"/>
</dbReference>
<evidence type="ECO:0000313" key="10">
    <source>
        <dbReference type="Proteomes" id="UP000219252"/>
    </source>
</evidence>
<keyword evidence="10" id="KW-1185">Reference proteome</keyword>
<evidence type="ECO:0000313" key="9">
    <source>
        <dbReference type="EMBL" id="SOC36212.1"/>
    </source>
</evidence>
<evidence type="ECO:0000256" key="1">
    <source>
        <dbReference type="ARBA" id="ARBA00004651"/>
    </source>
</evidence>
<dbReference type="InterPro" id="IPR047692">
    <property type="entry name" value="T4P_ComGB"/>
</dbReference>
<accession>A0A285U300</accession>
<evidence type="ECO:0000256" key="6">
    <source>
        <dbReference type="ARBA" id="ARBA00023136"/>
    </source>
</evidence>
<evidence type="ECO:0000259" key="8">
    <source>
        <dbReference type="Pfam" id="PF00482"/>
    </source>
</evidence>
<dbReference type="GO" id="GO:0005886">
    <property type="term" value="C:plasma membrane"/>
    <property type="evidence" value="ECO:0007669"/>
    <property type="project" value="UniProtKB-SubCell"/>
</dbReference>
<dbReference type="PANTHER" id="PTHR30012:SF0">
    <property type="entry name" value="TYPE II SECRETION SYSTEM PROTEIN F-RELATED"/>
    <property type="match status" value="1"/>
</dbReference>
<name>A0A285U300_9BACL</name>
<keyword evidence="3" id="KW-1003">Cell membrane</keyword>
<feature type="transmembrane region" description="Helical" evidence="7">
    <location>
        <begin position="121"/>
        <end position="143"/>
    </location>
</feature>
<feature type="domain" description="Type II secretion system protein GspF" evidence="8">
    <location>
        <begin position="25"/>
        <end position="145"/>
    </location>
</feature>
<evidence type="ECO:0000256" key="3">
    <source>
        <dbReference type="ARBA" id="ARBA00022475"/>
    </source>
</evidence>
<organism evidence="9 10">
    <name type="scientific">Ureibacillus acetophenoni</name>
    <dbReference type="NCBI Taxonomy" id="614649"/>
    <lineage>
        <taxon>Bacteria</taxon>
        <taxon>Bacillati</taxon>
        <taxon>Bacillota</taxon>
        <taxon>Bacilli</taxon>
        <taxon>Bacillales</taxon>
        <taxon>Caryophanaceae</taxon>
        <taxon>Ureibacillus</taxon>
    </lineage>
</organism>
<dbReference type="InterPro" id="IPR003004">
    <property type="entry name" value="GspF/PilC"/>
</dbReference>
<keyword evidence="6 7" id="KW-0472">Membrane</keyword>
<feature type="domain" description="Type II secretion system protein GspF" evidence="8">
    <location>
        <begin position="225"/>
        <end position="347"/>
    </location>
</feature>
<keyword evidence="5 7" id="KW-1133">Transmembrane helix</keyword>
<comment type="similarity">
    <text evidence="2">Belongs to the GSP F family.</text>
</comment>
<dbReference type="AlphaFoldDB" id="A0A285U300"/>
<comment type="subcellular location">
    <subcellularLocation>
        <location evidence="1">Cell membrane</location>
        <topology evidence="1">Multi-pass membrane protein</topology>
    </subcellularLocation>
</comment>
<dbReference type="NCBIfam" id="NF041012">
    <property type="entry name" value="T4P_ComGB"/>
    <property type="match status" value="1"/>
</dbReference>
<dbReference type="InterPro" id="IPR042094">
    <property type="entry name" value="T2SS_GspF_sf"/>
</dbReference>
<reference evidence="10" key="1">
    <citation type="submission" date="2017-08" db="EMBL/GenBank/DDBJ databases">
        <authorList>
            <person name="Varghese N."/>
            <person name="Submissions S."/>
        </authorList>
    </citation>
    <scope>NUCLEOTIDE SEQUENCE [LARGE SCALE GENOMIC DNA]</scope>
    <source>
        <strain evidence="10">JC23</strain>
    </source>
</reference>
<evidence type="ECO:0000256" key="2">
    <source>
        <dbReference type="ARBA" id="ARBA00005745"/>
    </source>
</evidence>
<dbReference type="RefSeq" id="WP_097148238.1">
    <property type="nucleotide sequence ID" value="NZ_OBQC01000002.1"/>
</dbReference>
<dbReference type="Pfam" id="PF00482">
    <property type="entry name" value="T2SSF"/>
    <property type="match status" value="2"/>
</dbReference>
<feature type="transmembrane region" description="Helical" evidence="7">
    <location>
        <begin position="169"/>
        <end position="195"/>
    </location>
</feature>
<dbReference type="OrthoDB" id="1638902at2"/>